<dbReference type="RefSeq" id="WP_007840791.1">
    <property type="nucleotide sequence ID" value="NZ_AKJY01000012.1"/>
</dbReference>
<dbReference type="AlphaFoldDB" id="J2KP55"/>
<organism evidence="1 2">
    <name type="scientific">Chryseobacterium populi</name>
    <dbReference type="NCBI Taxonomy" id="1144316"/>
    <lineage>
        <taxon>Bacteria</taxon>
        <taxon>Pseudomonadati</taxon>
        <taxon>Bacteroidota</taxon>
        <taxon>Flavobacteriia</taxon>
        <taxon>Flavobacteriales</taxon>
        <taxon>Weeksellaceae</taxon>
        <taxon>Chryseobacterium group</taxon>
        <taxon>Chryseobacterium</taxon>
    </lineage>
</organism>
<protein>
    <submittedName>
        <fullName evidence="1">Uncharacterized protein</fullName>
    </submittedName>
</protein>
<name>J2KP55_9FLAO</name>
<evidence type="ECO:0000313" key="2">
    <source>
        <dbReference type="Proteomes" id="UP000007509"/>
    </source>
</evidence>
<dbReference type="Proteomes" id="UP000007509">
    <property type="component" value="Unassembled WGS sequence"/>
</dbReference>
<keyword evidence="2" id="KW-1185">Reference proteome</keyword>
<reference evidence="1 2" key="1">
    <citation type="journal article" date="2012" name="J. Bacteriol.">
        <title>Twenty-one genome sequences from Pseudomonas species and 19 genome sequences from diverse bacteria isolated from the rhizosphere and endosphere of Populus deltoides.</title>
        <authorList>
            <person name="Brown S.D."/>
            <person name="Utturkar S.M."/>
            <person name="Klingeman D.M."/>
            <person name="Johnson C.M."/>
            <person name="Martin S.L."/>
            <person name="Land M.L."/>
            <person name="Lu T.Y."/>
            <person name="Schadt C.W."/>
            <person name="Doktycz M.J."/>
            <person name="Pelletier D.A."/>
        </authorList>
    </citation>
    <scope>NUCLEOTIDE SEQUENCE [LARGE SCALE GENOMIC DNA]</scope>
    <source>
        <strain evidence="1 2">CF314</strain>
    </source>
</reference>
<comment type="caution">
    <text evidence="1">The sequence shown here is derived from an EMBL/GenBank/DDBJ whole genome shotgun (WGS) entry which is preliminary data.</text>
</comment>
<dbReference type="NCBIfam" id="NF047436">
    <property type="entry name" value="LA_2272_repeat"/>
    <property type="match status" value="1"/>
</dbReference>
<dbReference type="PATRIC" id="fig|1144316.3.peg.748"/>
<evidence type="ECO:0000313" key="1">
    <source>
        <dbReference type="EMBL" id="EJL74858.1"/>
    </source>
</evidence>
<gene>
    <name evidence="1" type="ORF">PMI13_00737</name>
</gene>
<dbReference type="OrthoDB" id="660602at2"/>
<sequence>MKTRFVIIIVLLINSLLYGQDSLQSNQKIRLIAFTPLKDKIEKVNGLAVGLGLDPKFDFKSTGETNFQKINGINLEVNPLGLLIWMFYDPSKSKNSESFKVNGLSISAGGYLRGISHNGLSVSMYNYGYKMAGIMVSALYTDVEKGKGILISGLLISTKEMKGVSISAVNDTEMLKGLQVGMYNRAAKSGGLQIGLINKSDNMRGLQIGLWNRNNKRVLPLINF</sequence>
<accession>J2KP55</accession>
<dbReference type="InterPro" id="IPR058093">
    <property type="entry name" value="LA_2272-like"/>
</dbReference>
<dbReference type="EMBL" id="AKJY01000012">
    <property type="protein sequence ID" value="EJL74858.1"/>
    <property type="molecule type" value="Genomic_DNA"/>
</dbReference>
<proteinExistence type="predicted"/>